<sequence length="113" mass="12911">MFPMDCKVRKRDVVVKVTGDGATARAGELRRPLCRREEPPDRAAHPVQGKFRHYDINNEILHGSFYQDKLGQDIRATVFKTAAELDPDALLFVNDYNVESMCDIRAMPEAYIQ</sequence>
<dbReference type="Pfam" id="PF00331">
    <property type="entry name" value="Glyco_hydro_10"/>
    <property type="match status" value="1"/>
</dbReference>
<dbReference type="GO" id="GO:0031176">
    <property type="term" value="F:endo-1,4-beta-xylanase activity"/>
    <property type="evidence" value="ECO:0007669"/>
    <property type="project" value="UniProtKB-ARBA"/>
</dbReference>
<dbReference type="EMBL" id="PQIB02000003">
    <property type="protein sequence ID" value="RLN30473.1"/>
    <property type="molecule type" value="Genomic_DNA"/>
</dbReference>
<gene>
    <name evidence="6" type="ORF">C2845_PM05G07260</name>
</gene>
<dbReference type="PANTHER" id="PTHR31490">
    <property type="entry name" value="GLYCOSYL HYDROLASE"/>
    <property type="match status" value="1"/>
</dbReference>
<comment type="caution">
    <text evidence="6">The sequence shown here is derived from an EMBL/GenBank/DDBJ whole genome shotgun (WGS) entry which is preliminary data.</text>
</comment>
<keyword evidence="7" id="KW-1185">Reference proteome</keyword>
<comment type="similarity">
    <text evidence="1">Belongs to the glycosyl hydrolase 10 (cellulase F) family.</text>
</comment>
<dbReference type="AlphaFoldDB" id="A0A3L6T1D7"/>
<dbReference type="InterPro" id="IPR044846">
    <property type="entry name" value="GH10"/>
</dbReference>
<accession>A0A3L6T1D7</accession>
<evidence type="ECO:0000256" key="2">
    <source>
        <dbReference type="ARBA" id="ARBA00022801"/>
    </source>
</evidence>
<evidence type="ECO:0000313" key="6">
    <source>
        <dbReference type="EMBL" id="RLN30473.1"/>
    </source>
</evidence>
<dbReference type="SUPFAM" id="SSF51445">
    <property type="entry name" value="(Trans)glycosidases"/>
    <property type="match status" value="1"/>
</dbReference>
<reference evidence="7" key="1">
    <citation type="journal article" date="2019" name="Nat. Commun.">
        <title>The genome of broomcorn millet.</title>
        <authorList>
            <person name="Zou C."/>
            <person name="Miki D."/>
            <person name="Li D."/>
            <person name="Tang Q."/>
            <person name="Xiao L."/>
            <person name="Rajput S."/>
            <person name="Deng P."/>
            <person name="Jia W."/>
            <person name="Huang R."/>
            <person name="Zhang M."/>
            <person name="Sun Y."/>
            <person name="Hu J."/>
            <person name="Fu X."/>
            <person name="Schnable P.S."/>
            <person name="Li F."/>
            <person name="Zhang H."/>
            <person name="Feng B."/>
            <person name="Zhu X."/>
            <person name="Liu R."/>
            <person name="Schnable J.C."/>
            <person name="Zhu J.-K."/>
            <person name="Zhang H."/>
        </authorList>
    </citation>
    <scope>NUCLEOTIDE SEQUENCE [LARGE SCALE GENOMIC DNA]</scope>
</reference>
<dbReference type="Gene3D" id="3.20.20.80">
    <property type="entry name" value="Glycosidases"/>
    <property type="match status" value="1"/>
</dbReference>
<feature type="domain" description="GH10" evidence="5">
    <location>
        <begin position="47"/>
        <end position="101"/>
    </location>
</feature>
<evidence type="ECO:0000313" key="7">
    <source>
        <dbReference type="Proteomes" id="UP000275267"/>
    </source>
</evidence>
<evidence type="ECO:0000256" key="1">
    <source>
        <dbReference type="ARBA" id="ARBA00007495"/>
    </source>
</evidence>
<dbReference type="PANTHER" id="PTHR31490:SF87">
    <property type="entry name" value="PUTATIVE, EXPRESSED-RELATED"/>
    <property type="match status" value="1"/>
</dbReference>
<dbReference type="STRING" id="4540.A0A3L6T1D7"/>
<dbReference type="InterPro" id="IPR017853">
    <property type="entry name" value="GH"/>
</dbReference>
<keyword evidence="4" id="KW-0624">Polysaccharide degradation</keyword>
<dbReference type="Proteomes" id="UP000275267">
    <property type="component" value="Unassembled WGS sequence"/>
</dbReference>
<dbReference type="GO" id="GO:0045493">
    <property type="term" value="P:xylan catabolic process"/>
    <property type="evidence" value="ECO:0007669"/>
    <property type="project" value="UniProtKB-KW"/>
</dbReference>
<organism evidence="6 7">
    <name type="scientific">Panicum miliaceum</name>
    <name type="common">Proso millet</name>
    <name type="synonym">Broomcorn millet</name>
    <dbReference type="NCBI Taxonomy" id="4540"/>
    <lineage>
        <taxon>Eukaryota</taxon>
        <taxon>Viridiplantae</taxon>
        <taxon>Streptophyta</taxon>
        <taxon>Embryophyta</taxon>
        <taxon>Tracheophyta</taxon>
        <taxon>Spermatophyta</taxon>
        <taxon>Magnoliopsida</taxon>
        <taxon>Liliopsida</taxon>
        <taxon>Poales</taxon>
        <taxon>Poaceae</taxon>
        <taxon>PACMAD clade</taxon>
        <taxon>Panicoideae</taxon>
        <taxon>Panicodae</taxon>
        <taxon>Paniceae</taxon>
        <taxon>Panicinae</taxon>
        <taxon>Panicum</taxon>
        <taxon>Panicum sect. Panicum</taxon>
    </lineage>
</organism>
<evidence type="ECO:0000259" key="5">
    <source>
        <dbReference type="Pfam" id="PF00331"/>
    </source>
</evidence>
<evidence type="ECO:0000256" key="3">
    <source>
        <dbReference type="ARBA" id="ARBA00023277"/>
    </source>
</evidence>
<name>A0A3L6T1D7_PANMI</name>
<dbReference type="OrthoDB" id="1719965at2759"/>
<protein>
    <submittedName>
        <fullName evidence="6">Endo-1,4-beta-xylanase C-like</fullName>
    </submittedName>
</protein>
<keyword evidence="2" id="KW-0378">Hydrolase</keyword>
<keyword evidence="3" id="KW-0119">Carbohydrate metabolism</keyword>
<proteinExistence type="inferred from homology"/>
<dbReference type="InterPro" id="IPR001000">
    <property type="entry name" value="GH10_dom"/>
</dbReference>
<evidence type="ECO:0000256" key="4">
    <source>
        <dbReference type="ARBA" id="ARBA00023326"/>
    </source>
</evidence>